<dbReference type="PANTHER" id="PTHR43327">
    <property type="entry name" value="STOMATIN-LIKE PROTEIN 2, MITOCHONDRIAL"/>
    <property type="match status" value="1"/>
</dbReference>
<dbReference type="Gene3D" id="3.30.479.30">
    <property type="entry name" value="Band 7 domain"/>
    <property type="match status" value="1"/>
</dbReference>
<gene>
    <name evidence="3" type="ORF">F444_15957</name>
</gene>
<dbReference type="EMBL" id="ANJA01002931">
    <property type="protein sequence ID" value="ETO67013.1"/>
    <property type="molecule type" value="Genomic_DNA"/>
</dbReference>
<dbReference type="PANTHER" id="PTHR43327:SF8">
    <property type="entry name" value="BAND 7 DOMAIN-CONTAINING PROTEIN"/>
    <property type="match status" value="1"/>
</dbReference>
<reference evidence="3 4" key="1">
    <citation type="submission" date="2013-11" db="EMBL/GenBank/DDBJ databases">
        <title>The Genome Sequence of Phytophthora parasitica P1976.</title>
        <authorList>
            <consortium name="The Broad Institute Genomics Platform"/>
            <person name="Russ C."/>
            <person name="Tyler B."/>
            <person name="Panabieres F."/>
            <person name="Shan W."/>
            <person name="Tripathy S."/>
            <person name="Grunwald N."/>
            <person name="Machado M."/>
            <person name="Johnson C.S."/>
            <person name="Walker B."/>
            <person name="Young S."/>
            <person name="Zeng Q."/>
            <person name="Gargeya S."/>
            <person name="Fitzgerald M."/>
            <person name="Haas B."/>
            <person name="Abouelleil A."/>
            <person name="Allen A.W."/>
            <person name="Alvarado L."/>
            <person name="Arachchi H.M."/>
            <person name="Berlin A.M."/>
            <person name="Chapman S.B."/>
            <person name="Gainer-Dewar J."/>
            <person name="Goldberg J."/>
            <person name="Griggs A."/>
            <person name="Gujja S."/>
            <person name="Hansen M."/>
            <person name="Howarth C."/>
            <person name="Imamovic A."/>
            <person name="Ireland A."/>
            <person name="Larimer J."/>
            <person name="McCowan C."/>
            <person name="Murphy C."/>
            <person name="Pearson M."/>
            <person name="Poon T.W."/>
            <person name="Priest M."/>
            <person name="Roberts A."/>
            <person name="Saif S."/>
            <person name="Shea T."/>
            <person name="Sisk P."/>
            <person name="Sykes S."/>
            <person name="Wortman J."/>
            <person name="Nusbaum C."/>
            <person name="Birren B."/>
        </authorList>
    </citation>
    <scope>NUCLEOTIDE SEQUENCE [LARGE SCALE GENOMIC DNA]</scope>
    <source>
        <strain evidence="3 4">P1976</strain>
    </source>
</reference>
<evidence type="ECO:0000313" key="4">
    <source>
        <dbReference type="Proteomes" id="UP000028582"/>
    </source>
</evidence>
<dbReference type="AlphaFoldDB" id="A0A080ZK52"/>
<dbReference type="InterPro" id="IPR050710">
    <property type="entry name" value="Band7/mec-2_domain"/>
</dbReference>
<evidence type="ECO:0000259" key="2">
    <source>
        <dbReference type="Pfam" id="PF01145"/>
    </source>
</evidence>
<evidence type="ECO:0000313" key="3">
    <source>
        <dbReference type="EMBL" id="ETO67013.1"/>
    </source>
</evidence>
<comment type="caution">
    <text evidence="3">The sequence shown here is derived from an EMBL/GenBank/DDBJ whole genome shotgun (WGS) entry which is preliminary data.</text>
</comment>
<dbReference type="InterPro" id="IPR001107">
    <property type="entry name" value="Band_7"/>
</dbReference>
<protein>
    <recommendedName>
        <fullName evidence="2">Band 7 domain-containing protein</fullName>
    </recommendedName>
</protein>
<organism evidence="3 4">
    <name type="scientific">Phytophthora nicotianae P1976</name>
    <dbReference type="NCBI Taxonomy" id="1317066"/>
    <lineage>
        <taxon>Eukaryota</taxon>
        <taxon>Sar</taxon>
        <taxon>Stramenopiles</taxon>
        <taxon>Oomycota</taxon>
        <taxon>Peronosporomycetes</taxon>
        <taxon>Peronosporales</taxon>
        <taxon>Peronosporaceae</taxon>
        <taxon>Phytophthora</taxon>
    </lineage>
</organism>
<feature type="domain" description="Band 7" evidence="2">
    <location>
        <begin position="54"/>
        <end position="227"/>
    </location>
</feature>
<dbReference type="SUPFAM" id="SSF117892">
    <property type="entry name" value="Band 7/SPFH domain"/>
    <property type="match status" value="1"/>
</dbReference>
<dbReference type="InterPro" id="IPR036013">
    <property type="entry name" value="Band_7/SPFH_dom_sf"/>
</dbReference>
<dbReference type="Proteomes" id="UP000028582">
    <property type="component" value="Unassembled WGS sequence"/>
</dbReference>
<proteinExistence type="predicted"/>
<dbReference type="Pfam" id="PF01145">
    <property type="entry name" value="Band_7"/>
    <property type="match status" value="1"/>
</dbReference>
<keyword evidence="1" id="KW-0175">Coiled coil</keyword>
<dbReference type="OrthoDB" id="68676at2759"/>
<sequence length="418" mass="46679">MTAEKPARYNRLVQLDVNRPMDAMGHFNAKVVDGRIPLVLIPSYPNFFTFMQQIPSGVWVLQQTWNAHAGMINPGLKVFWPAWNRVSHIVTKQAVAYSNPVRDCPTADNVMVDIDISISFQIGPTEDDAVKFVYTLGAHRLDELLYSLTEEAIRGLVNSVRYDQVHDLREDFAMGMKTDLNNKLAQFGVFIHNVKVTNVELPSSLSSTLEGTTAFKTRMEEQEKNHENQLRILINEETQKLTAVQKENERAVQDLLAAKARANIIRNEMRTTAEAKAQMTIAQYKAEYANKIKEAEGFKIDAVATATAASVRAQTQPAVDLANLKQNYAQYIAAAKIKSDAMVKAAEREATIILADAEAEAVAADFLAEKRSFDYQQKKIRLETGLAHAVPMVISGKNGDDLIRQTVLQTLDNKVTKL</sequence>
<name>A0A080ZK52_PHYNI</name>
<feature type="coiled-coil region" evidence="1">
    <location>
        <begin position="216"/>
        <end position="261"/>
    </location>
</feature>
<evidence type="ECO:0000256" key="1">
    <source>
        <dbReference type="SAM" id="Coils"/>
    </source>
</evidence>
<accession>A0A080ZK52</accession>